<accession>A0AAW0F075</accession>
<evidence type="ECO:0000259" key="2">
    <source>
        <dbReference type="PROSITE" id="PS50835"/>
    </source>
</evidence>
<sequence>MPSGGDGAWRALRYGAPAAVVDPLLSFLFDLQRMADTVVSALEHLGVDRHTLPPWAGCRRADGPAPAPPSEAPAADTATDPLEAYARDVSRGSPSAHALSAEEVAAQLLTWVDAQLPVPESSPAASLRLLAALVTATGAGADVVWRDTATQEETYARRASKRPRADASAAAPPLPAEGASPSGDAEALQCVAATLSAAELTTTAARWREYERTLKGSVAAMEATLAAVTTARVGGSYTCHAKWVEGTAGEADQPCVVPACAVLKRNYEELIHVEDAFATCQAAVHAAYAALEDSLDLLLEEAQVVARQERLFHRHVSAAHHECAALSALRVRIKPVRVALVRALHTHLKAAST</sequence>
<evidence type="ECO:0000313" key="3">
    <source>
        <dbReference type="EMBL" id="KAK7198672.1"/>
    </source>
</evidence>
<dbReference type="AlphaFoldDB" id="A0AAW0F075"/>
<feature type="region of interest" description="Disordered" evidence="1">
    <location>
        <begin position="154"/>
        <end position="182"/>
    </location>
</feature>
<reference evidence="3 4" key="1">
    <citation type="journal article" date="2021" name="MBio">
        <title>A New Model Trypanosomatid, Novymonas esmeraldas: Genomic Perception of Its 'Candidatus Pandoraea novymonadis' Endosymbiont.</title>
        <authorList>
            <person name="Zakharova A."/>
            <person name="Saura A."/>
            <person name="Butenko A."/>
            <person name="Podesvova L."/>
            <person name="Warmusova S."/>
            <person name="Kostygov A.Y."/>
            <person name="Nenarokova A."/>
            <person name="Lukes J."/>
            <person name="Opperdoes F.R."/>
            <person name="Yurchenko V."/>
        </authorList>
    </citation>
    <scope>NUCLEOTIDE SEQUENCE [LARGE SCALE GENOMIC DNA]</scope>
    <source>
        <strain evidence="3 4">E262AT.01</strain>
    </source>
</reference>
<comment type="caution">
    <text evidence="3">The sequence shown here is derived from an EMBL/GenBank/DDBJ whole genome shotgun (WGS) entry which is preliminary data.</text>
</comment>
<protein>
    <recommendedName>
        <fullName evidence="2">Ig-like domain-containing protein</fullName>
    </recommendedName>
</protein>
<keyword evidence="4" id="KW-1185">Reference proteome</keyword>
<evidence type="ECO:0000313" key="4">
    <source>
        <dbReference type="Proteomes" id="UP001430356"/>
    </source>
</evidence>
<dbReference type="Proteomes" id="UP001430356">
    <property type="component" value="Unassembled WGS sequence"/>
</dbReference>
<feature type="region of interest" description="Disordered" evidence="1">
    <location>
        <begin position="57"/>
        <end position="76"/>
    </location>
</feature>
<dbReference type="InterPro" id="IPR007110">
    <property type="entry name" value="Ig-like_dom"/>
</dbReference>
<gene>
    <name evidence="3" type="ORF">NESM_000830800</name>
</gene>
<proteinExistence type="predicted"/>
<organism evidence="3 4">
    <name type="scientific">Novymonas esmeraldas</name>
    <dbReference type="NCBI Taxonomy" id="1808958"/>
    <lineage>
        <taxon>Eukaryota</taxon>
        <taxon>Discoba</taxon>
        <taxon>Euglenozoa</taxon>
        <taxon>Kinetoplastea</taxon>
        <taxon>Metakinetoplastina</taxon>
        <taxon>Trypanosomatida</taxon>
        <taxon>Trypanosomatidae</taxon>
        <taxon>Novymonas</taxon>
    </lineage>
</organism>
<dbReference type="PROSITE" id="PS50835">
    <property type="entry name" value="IG_LIKE"/>
    <property type="match status" value="1"/>
</dbReference>
<name>A0AAW0F075_9TRYP</name>
<feature type="compositionally biased region" description="Low complexity" evidence="1">
    <location>
        <begin position="166"/>
        <end position="182"/>
    </location>
</feature>
<dbReference type="EMBL" id="JAECZO010000166">
    <property type="protein sequence ID" value="KAK7198672.1"/>
    <property type="molecule type" value="Genomic_DNA"/>
</dbReference>
<evidence type="ECO:0000256" key="1">
    <source>
        <dbReference type="SAM" id="MobiDB-lite"/>
    </source>
</evidence>
<feature type="domain" description="Ig-like" evidence="2">
    <location>
        <begin position="163"/>
        <end position="257"/>
    </location>
</feature>